<dbReference type="InterPro" id="IPR001650">
    <property type="entry name" value="Helicase_C-like"/>
</dbReference>
<evidence type="ECO:0000256" key="1">
    <source>
        <dbReference type="ARBA" id="ARBA00004123"/>
    </source>
</evidence>
<evidence type="ECO:0000259" key="12">
    <source>
        <dbReference type="PROSITE" id="PS51192"/>
    </source>
</evidence>
<dbReference type="PROSITE" id="PS51194">
    <property type="entry name" value="HELICASE_CTER"/>
    <property type="match status" value="1"/>
</dbReference>
<feature type="compositionally biased region" description="Acidic residues" evidence="11">
    <location>
        <begin position="1153"/>
        <end position="1170"/>
    </location>
</feature>
<feature type="region of interest" description="Disordered" evidence="11">
    <location>
        <begin position="1235"/>
        <end position="1256"/>
    </location>
</feature>
<keyword evidence="6" id="KW-0347">Helicase</keyword>
<evidence type="ECO:0000256" key="5">
    <source>
        <dbReference type="ARBA" id="ARBA00022801"/>
    </source>
</evidence>
<feature type="compositionally biased region" description="Polar residues" evidence="11">
    <location>
        <begin position="1185"/>
        <end position="1194"/>
    </location>
</feature>
<dbReference type="GO" id="GO:0005524">
    <property type="term" value="F:ATP binding"/>
    <property type="evidence" value="ECO:0007669"/>
    <property type="project" value="UniProtKB-KW"/>
</dbReference>
<accession>A0A804I5P9</accession>
<dbReference type="GeneID" id="103976550"/>
<dbReference type="FunFam" id="3.40.50.300:FF:000861">
    <property type="entry name" value="Fanconi anemia, complementation group M"/>
    <property type="match status" value="1"/>
</dbReference>
<evidence type="ECO:0008006" key="16">
    <source>
        <dbReference type="Google" id="ProtNLM"/>
    </source>
</evidence>
<keyword evidence="9" id="KW-0234">DNA repair</keyword>
<feature type="compositionally biased region" description="Basic and acidic residues" evidence="11">
    <location>
        <begin position="1171"/>
        <end position="1184"/>
    </location>
</feature>
<dbReference type="InterPro" id="IPR011545">
    <property type="entry name" value="DEAD/DEAH_box_helicase_dom"/>
</dbReference>
<keyword evidence="8" id="KW-0238">DNA-binding</keyword>
<keyword evidence="4" id="KW-0227">DNA damage</keyword>
<evidence type="ECO:0000313" key="14">
    <source>
        <dbReference type="EnsemblPlants" id="Ma02_p22530.1"/>
    </source>
</evidence>
<evidence type="ECO:0000256" key="10">
    <source>
        <dbReference type="ARBA" id="ARBA00023242"/>
    </source>
</evidence>
<keyword evidence="3" id="KW-0547">Nucleotide-binding</keyword>
<dbReference type="SMART" id="SM00490">
    <property type="entry name" value="HELICc"/>
    <property type="match status" value="1"/>
</dbReference>
<keyword evidence="7" id="KW-0067">ATP-binding</keyword>
<evidence type="ECO:0000256" key="2">
    <source>
        <dbReference type="ARBA" id="ARBA00009889"/>
    </source>
</evidence>
<feature type="compositionally biased region" description="Polar residues" evidence="11">
    <location>
        <begin position="1243"/>
        <end position="1256"/>
    </location>
</feature>
<dbReference type="CDD" id="cd12091">
    <property type="entry name" value="FANCM_ID"/>
    <property type="match status" value="1"/>
</dbReference>
<dbReference type="Pfam" id="PF00271">
    <property type="entry name" value="Helicase_C"/>
    <property type="match status" value="1"/>
</dbReference>
<protein>
    <recommendedName>
        <fullName evidence="16">DEAD-box ATP-dependent RNA helicase FANCM</fullName>
    </recommendedName>
</protein>
<dbReference type="InterPro" id="IPR014001">
    <property type="entry name" value="Helicase_ATP-bd"/>
</dbReference>
<comment type="subcellular location">
    <subcellularLocation>
        <location evidence="1">Nucleus</location>
    </subcellularLocation>
</comment>
<dbReference type="Gramene" id="Ma02_t22530.1">
    <property type="protein sequence ID" value="Ma02_p22530.1"/>
    <property type="gene ID" value="Ma02_g22530"/>
</dbReference>
<dbReference type="CDD" id="cd18033">
    <property type="entry name" value="DEXDc_FANCM"/>
    <property type="match status" value="1"/>
</dbReference>
<keyword evidence="5" id="KW-0378">Hydrolase</keyword>
<organism evidence="14 15">
    <name type="scientific">Musa acuminata subsp. malaccensis</name>
    <name type="common">Wild banana</name>
    <name type="synonym">Musa malaccensis</name>
    <dbReference type="NCBI Taxonomy" id="214687"/>
    <lineage>
        <taxon>Eukaryota</taxon>
        <taxon>Viridiplantae</taxon>
        <taxon>Streptophyta</taxon>
        <taxon>Embryophyta</taxon>
        <taxon>Tracheophyta</taxon>
        <taxon>Spermatophyta</taxon>
        <taxon>Magnoliopsida</taxon>
        <taxon>Liliopsida</taxon>
        <taxon>Zingiberales</taxon>
        <taxon>Musaceae</taxon>
        <taxon>Musa</taxon>
    </lineage>
</organism>
<comment type="similarity">
    <text evidence="2">Belongs to the DEAD box helicase family. DEAH subfamily. FANCM sub-subfamily.</text>
</comment>
<reference evidence="14" key="1">
    <citation type="submission" date="2021-05" db="UniProtKB">
        <authorList>
            <consortium name="EnsemblPlants"/>
        </authorList>
    </citation>
    <scope>IDENTIFICATION</scope>
    <source>
        <strain evidence="14">subsp. malaccensis</strain>
    </source>
</reference>
<dbReference type="Pfam" id="PF00270">
    <property type="entry name" value="DEAD"/>
    <property type="match status" value="1"/>
</dbReference>
<evidence type="ECO:0000256" key="11">
    <source>
        <dbReference type="SAM" id="MobiDB-lite"/>
    </source>
</evidence>
<feature type="region of interest" description="Disordered" evidence="11">
    <location>
        <begin position="1153"/>
        <end position="1194"/>
    </location>
</feature>
<dbReference type="CDD" id="cd18801">
    <property type="entry name" value="SF2_C_FANCM_Hef"/>
    <property type="match status" value="1"/>
</dbReference>
<proteinExistence type="inferred from homology"/>
<evidence type="ECO:0000259" key="13">
    <source>
        <dbReference type="PROSITE" id="PS51194"/>
    </source>
</evidence>
<keyword evidence="15" id="KW-1185">Reference proteome</keyword>
<dbReference type="InterPro" id="IPR027417">
    <property type="entry name" value="P-loop_NTPase"/>
</dbReference>
<feature type="domain" description="Helicase ATP-binding" evidence="12">
    <location>
        <begin position="137"/>
        <end position="305"/>
    </location>
</feature>
<dbReference type="GO" id="GO:0000400">
    <property type="term" value="F:four-way junction DNA binding"/>
    <property type="evidence" value="ECO:0000318"/>
    <property type="project" value="GO_Central"/>
</dbReference>
<dbReference type="GO" id="GO:0016787">
    <property type="term" value="F:hydrolase activity"/>
    <property type="evidence" value="ECO:0007669"/>
    <property type="project" value="UniProtKB-KW"/>
</dbReference>
<dbReference type="PROSITE" id="PS51192">
    <property type="entry name" value="HELICASE_ATP_BIND_1"/>
    <property type="match status" value="1"/>
</dbReference>
<dbReference type="InParanoid" id="A0A804I5P9"/>
<dbReference type="OrthoDB" id="6513042at2759"/>
<dbReference type="PANTHER" id="PTHR14025:SF20">
    <property type="entry name" value="FANCONI ANEMIA GROUP M PROTEIN"/>
    <property type="match status" value="1"/>
</dbReference>
<dbReference type="GO" id="GO:0036297">
    <property type="term" value="P:interstrand cross-link repair"/>
    <property type="evidence" value="ECO:0000318"/>
    <property type="project" value="GO_Central"/>
</dbReference>
<evidence type="ECO:0000256" key="4">
    <source>
        <dbReference type="ARBA" id="ARBA00022763"/>
    </source>
</evidence>
<dbReference type="GO" id="GO:0043138">
    <property type="term" value="F:3'-5' DNA helicase activity"/>
    <property type="evidence" value="ECO:0000318"/>
    <property type="project" value="GO_Central"/>
</dbReference>
<dbReference type="InterPro" id="IPR039686">
    <property type="entry name" value="FANCM/Mph1-like_ID"/>
</dbReference>
<dbReference type="FunFam" id="3.40.50.300:FF:001992">
    <property type="entry name" value="ATP-dependent RNA helicase, putative"/>
    <property type="match status" value="1"/>
</dbReference>
<dbReference type="InterPro" id="IPR044749">
    <property type="entry name" value="FANCM_DEXDc"/>
</dbReference>
<evidence type="ECO:0000256" key="7">
    <source>
        <dbReference type="ARBA" id="ARBA00022840"/>
    </source>
</evidence>
<dbReference type="PANTHER" id="PTHR14025">
    <property type="entry name" value="FANCONI ANEMIA GROUP M FANCM FAMILY MEMBER"/>
    <property type="match status" value="1"/>
</dbReference>
<evidence type="ECO:0000256" key="6">
    <source>
        <dbReference type="ARBA" id="ARBA00022806"/>
    </source>
</evidence>
<dbReference type="GO" id="GO:0009378">
    <property type="term" value="F:four-way junction helicase activity"/>
    <property type="evidence" value="ECO:0000318"/>
    <property type="project" value="GO_Central"/>
</dbReference>
<dbReference type="OMA" id="QAEMEEC"/>
<dbReference type="SMART" id="SM00487">
    <property type="entry name" value="DEXDc"/>
    <property type="match status" value="1"/>
</dbReference>
<dbReference type="SUPFAM" id="SSF52540">
    <property type="entry name" value="P-loop containing nucleoside triphosphate hydrolases"/>
    <property type="match status" value="1"/>
</dbReference>
<evidence type="ECO:0000256" key="8">
    <source>
        <dbReference type="ARBA" id="ARBA00023125"/>
    </source>
</evidence>
<dbReference type="GO" id="GO:0005634">
    <property type="term" value="C:nucleus"/>
    <property type="evidence" value="ECO:0007669"/>
    <property type="project" value="UniProtKB-SubCell"/>
</dbReference>
<dbReference type="Gene3D" id="3.40.50.300">
    <property type="entry name" value="P-loop containing nucleotide triphosphate hydrolases"/>
    <property type="match status" value="2"/>
</dbReference>
<evidence type="ECO:0000256" key="9">
    <source>
        <dbReference type="ARBA" id="ARBA00023204"/>
    </source>
</evidence>
<feature type="region of interest" description="Disordered" evidence="11">
    <location>
        <begin position="774"/>
        <end position="808"/>
    </location>
</feature>
<dbReference type="GO" id="GO:0045003">
    <property type="term" value="P:double-strand break repair via synthesis-dependent strand annealing"/>
    <property type="evidence" value="ECO:0000318"/>
    <property type="project" value="GO_Central"/>
</dbReference>
<name>A0A804I5P9_MUSAM</name>
<evidence type="ECO:0000313" key="15">
    <source>
        <dbReference type="Proteomes" id="UP000012960"/>
    </source>
</evidence>
<keyword evidence="10" id="KW-0539">Nucleus</keyword>
<feature type="domain" description="Helicase C-terminal" evidence="13">
    <location>
        <begin position="466"/>
        <end position="634"/>
    </location>
</feature>
<dbReference type="Proteomes" id="UP000012960">
    <property type="component" value="Unplaced"/>
</dbReference>
<evidence type="ECO:0000256" key="3">
    <source>
        <dbReference type="ARBA" id="ARBA00022741"/>
    </source>
</evidence>
<sequence length="1397" mass="154991">MATPALPLDDDDNDEFDWEAAVREIDDACQLASASTSTSNPQGFATPVATAGAPANLWRRGGEGRQSTLDRFVVDFHGTKRTRNDDGNRFGSRGREAKEEQNLVGGDEQLAVDIDLEAAKTWIYPVNVPLRDYQFSIARTALFSNTLVALPTGLGKTLIAAVVMYNYYRWFPEGKIVFTAPSRPLVMQQIEACHNIVGIPQEWTIDMTGQMSPPKRSAFWKSKRVFFVTPQVLEKDIQSGICLVKQLVCLVIDEAHRALGNYSYSVAVRELMTVPVQLRILALTATPGSKQRTVQNVIDNLHISTMEYRSESDHDVSPYVHNRTLELIQVAMSEDASVINNLLLEGIHPYVARLCTIGVLHNRDAAKWSPCELLNSRDKFRQAPPSSLPHVKYGEVEGCFGVLITLYHIRKLLSSHGVRPAYDMLQEKLRQGSFARMMSKNETVLKAKLLMQRSLSHGAPNPKLVKMTEILMDHFKRKDFKESRVIIFSNFRGSVRDIMDTLSSIGDLVKATEFVGQNSGKTLKGQSQKVQQAVLQKFRTGGYNVIVATSIGEEGLNITEVDLVICFDANVSPLRMIQRMGRTGRKHDGRVVVLACEGSELKGYLKKQATSKTVRKHMHNGGINSFNFHDSPRMVPHICKPEVQFVELSIEQFIPRGKKIKEESGHQSPFLNKISKEEHDLISRYFDPSKTDTWRPSLIAFPGFQTFPSAVHIVRHSFKTTMMLIDAMQRLEGLSFSRAKKDLMVEVAASSQSIAGMITSQNNTMQDTTKDCTDVQNDAPENLLQGRTSDVEEPASGTSRSKDGSGATICTPPTHRFLFGGDFVKVNALGGVSIPNVPVLPLEGSVIYEIIRRNKKEFPSQEKNEITSKVSSPVHDGLPFENALELPLNAGTHSPNIDVQQEHGRINAISQTPVPKQNAELTEVKIAETPGDQEKDITSTLVGESSKIFSCVELSPRLTLFIEKGIVPESPISTCKVDKVHAGLTSDESASMLQNKFLVDRAPSSTVMLDNVLKNELPALSSNSPNVSKLLSKMDLYNTEGNVIDMDMKESASPLVAEMQTPLINPVTSTDEWQMSSGGASKTIMQAPKYRRLCKYGEKVKRQSCRTLTEKYDCFVSKSTGPTVLSKPKEIDCHQGRKQKANKYFDNFIEEEAEVSEDAEVSVDEEDDEHDDKYEDSFIDDRTNPTEASSQTEINGGDMLAFYRRSLLTQSPMETLPKCLVDSVSSRATGSGSCSSVKVHSSLQTPQNGLQSSNHSSGRYSISCQADSKQGYLTTMCGQESSIQRESSSKLESRKRKLSFHNACSVPARNFQLESTVHSEPLGKEFSHYQPGSTGIGNDVFCDDEFYQSIDLDAVEAQATELLRYKSRLHVDKPPATVLNIPAEINEVNHPSFDLGL</sequence>
<dbReference type="EnsemblPlants" id="Ma02_t22530.1">
    <property type="protein sequence ID" value="Ma02_p22530.1"/>
    <property type="gene ID" value="Ma02_g22530"/>
</dbReference>